<keyword evidence="4" id="KW-1185">Reference proteome</keyword>
<dbReference type="Proteomes" id="UP000075884">
    <property type="component" value="Unassembled WGS sequence"/>
</dbReference>
<feature type="region of interest" description="Disordered" evidence="1">
    <location>
        <begin position="1"/>
        <end position="61"/>
    </location>
</feature>
<organism evidence="3 4">
    <name type="scientific">Anopheles dirus</name>
    <dbReference type="NCBI Taxonomy" id="7168"/>
    <lineage>
        <taxon>Eukaryota</taxon>
        <taxon>Metazoa</taxon>
        <taxon>Ecdysozoa</taxon>
        <taxon>Arthropoda</taxon>
        <taxon>Hexapoda</taxon>
        <taxon>Insecta</taxon>
        <taxon>Pterygota</taxon>
        <taxon>Neoptera</taxon>
        <taxon>Endopterygota</taxon>
        <taxon>Diptera</taxon>
        <taxon>Nematocera</taxon>
        <taxon>Culicoidea</taxon>
        <taxon>Culicidae</taxon>
        <taxon>Anophelinae</taxon>
        <taxon>Anopheles</taxon>
    </lineage>
</organism>
<dbReference type="VEuPathDB" id="VectorBase:ADIR005756"/>
<dbReference type="EnsemblMetazoa" id="ADIR005756-RA">
    <property type="protein sequence ID" value="ADIR005756-PA"/>
    <property type="gene ID" value="ADIR005756"/>
</dbReference>
<evidence type="ECO:0000313" key="4">
    <source>
        <dbReference type="Proteomes" id="UP000075884"/>
    </source>
</evidence>
<accession>A0A182NDP2</accession>
<name>A0A182NDP2_9DIPT</name>
<evidence type="ECO:0000259" key="2">
    <source>
        <dbReference type="Pfam" id="PF23309"/>
    </source>
</evidence>
<evidence type="ECO:0000313" key="3">
    <source>
        <dbReference type="EnsemblMetazoa" id="ADIR005756-PA"/>
    </source>
</evidence>
<protein>
    <recommendedName>
        <fullName evidence="2">DUF7083 domain-containing protein</fullName>
    </recommendedName>
</protein>
<reference evidence="3" key="2">
    <citation type="submission" date="2020-05" db="UniProtKB">
        <authorList>
            <consortium name="EnsemblMetazoa"/>
        </authorList>
    </citation>
    <scope>IDENTIFICATION</scope>
    <source>
        <strain evidence="3">WRAIR2</strain>
    </source>
</reference>
<reference evidence="4" key="1">
    <citation type="submission" date="2013-03" db="EMBL/GenBank/DDBJ databases">
        <title>The Genome Sequence of Anopheles dirus WRAIR2.</title>
        <authorList>
            <consortium name="The Broad Institute Genomics Platform"/>
            <person name="Neafsey D.E."/>
            <person name="Walton C."/>
            <person name="Walker B."/>
            <person name="Young S.K."/>
            <person name="Zeng Q."/>
            <person name="Gargeya S."/>
            <person name="Fitzgerald M."/>
            <person name="Haas B."/>
            <person name="Abouelleil A."/>
            <person name="Allen A.W."/>
            <person name="Alvarado L."/>
            <person name="Arachchi H.M."/>
            <person name="Berlin A.M."/>
            <person name="Chapman S.B."/>
            <person name="Gainer-Dewar J."/>
            <person name="Goldberg J."/>
            <person name="Griggs A."/>
            <person name="Gujja S."/>
            <person name="Hansen M."/>
            <person name="Howarth C."/>
            <person name="Imamovic A."/>
            <person name="Ireland A."/>
            <person name="Larimer J."/>
            <person name="McCowan C."/>
            <person name="Murphy C."/>
            <person name="Pearson M."/>
            <person name="Poon T.W."/>
            <person name="Priest M."/>
            <person name="Roberts A."/>
            <person name="Saif S."/>
            <person name="Shea T."/>
            <person name="Sisk P."/>
            <person name="Sykes S."/>
            <person name="Wortman J."/>
            <person name="Nusbaum C."/>
            <person name="Birren B."/>
        </authorList>
    </citation>
    <scope>NUCLEOTIDE SEQUENCE [LARGE SCALE GENOMIC DNA]</scope>
    <source>
        <strain evidence="4">WRAIR2</strain>
    </source>
</reference>
<proteinExistence type="predicted"/>
<dbReference type="Pfam" id="PF23309">
    <property type="entry name" value="DUF7083"/>
    <property type="match status" value="1"/>
</dbReference>
<dbReference type="InterPro" id="IPR055510">
    <property type="entry name" value="DUF7083"/>
</dbReference>
<feature type="domain" description="DUF7083" evidence="2">
    <location>
        <begin position="109"/>
        <end position="150"/>
    </location>
</feature>
<dbReference type="AlphaFoldDB" id="A0A182NDP2"/>
<evidence type="ECO:0000256" key="1">
    <source>
        <dbReference type="SAM" id="MobiDB-lite"/>
    </source>
</evidence>
<feature type="compositionally biased region" description="Polar residues" evidence="1">
    <location>
        <begin position="16"/>
        <end position="31"/>
    </location>
</feature>
<sequence length="150" mass="16691">MDEMKTVHVAQRLTRHPQQQGEISPREQSAQGHREGASVLPPSFFAPPPSQINGSSAPPCNADGATMMHMFNMPQQQMASQQQMINQILNQQLGQTAGPLHFQPEQAAEALASSMTEFWFDADAGITFQAWLSRYDDLFKEDACRLNDSE</sequence>